<keyword evidence="3" id="KW-1185">Reference proteome</keyword>
<dbReference type="OrthoDB" id="3577207at2"/>
<reference evidence="2 3" key="1">
    <citation type="submission" date="2019-02" db="EMBL/GenBank/DDBJ databases">
        <title>Sequencing the genomes of 1000 actinobacteria strains.</title>
        <authorList>
            <person name="Klenk H.-P."/>
        </authorList>
    </citation>
    <scope>NUCLEOTIDE SEQUENCE [LARGE SCALE GENOMIC DNA]</scope>
    <source>
        <strain evidence="2 3">DSM 45779</strain>
    </source>
</reference>
<dbReference type="AlphaFoldDB" id="A0A4Q7UWQ0"/>
<feature type="compositionally biased region" description="Low complexity" evidence="1">
    <location>
        <begin position="12"/>
        <end position="31"/>
    </location>
</feature>
<feature type="region of interest" description="Disordered" evidence="1">
    <location>
        <begin position="1"/>
        <end position="31"/>
    </location>
</feature>
<protein>
    <submittedName>
        <fullName evidence="2">Uncharacterized protein</fullName>
    </submittedName>
</protein>
<accession>A0A4Q7UWQ0</accession>
<dbReference type="EMBL" id="SHKL01000001">
    <property type="protein sequence ID" value="RZT86457.1"/>
    <property type="molecule type" value="Genomic_DNA"/>
</dbReference>
<organism evidence="2 3">
    <name type="scientific">Pseudonocardia sediminis</name>
    <dbReference type="NCBI Taxonomy" id="1397368"/>
    <lineage>
        <taxon>Bacteria</taxon>
        <taxon>Bacillati</taxon>
        <taxon>Actinomycetota</taxon>
        <taxon>Actinomycetes</taxon>
        <taxon>Pseudonocardiales</taxon>
        <taxon>Pseudonocardiaceae</taxon>
        <taxon>Pseudonocardia</taxon>
    </lineage>
</organism>
<dbReference type="Proteomes" id="UP000291591">
    <property type="component" value="Unassembled WGS sequence"/>
</dbReference>
<evidence type="ECO:0000313" key="3">
    <source>
        <dbReference type="Proteomes" id="UP000291591"/>
    </source>
</evidence>
<evidence type="ECO:0000256" key="1">
    <source>
        <dbReference type="SAM" id="MobiDB-lite"/>
    </source>
</evidence>
<proteinExistence type="predicted"/>
<gene>
    <name evidence="2" type="ORF">EV383_3352</name>
</gene>
<sequence>MADTETAEPDAVPDTPVTGTAAPGTPGAEPAQPVACSRCSTATTLLHIVGNCADCLADMGLNHPEQFTEFKAQVLAKYGSGGA</sequence>
<comment type="caution">
    <text evidence="2">The sequence shown here is derived from an EMBL/GenBank/DDBJ whole genome shotgun (WGS) entry which is preliminary data.</text>
</comment>
<dbReference type="RefSeq" id="WP_130290754.1">
    <property type="nucleotide sequence ID" value="NZ_SHKL01000001.1"/>
</dbReference>
<name>A0A4Q7UWQ0_PSEST</name>
<evidence type="ECO:0000313" key="2">
    <source>
        <dbReference type="EMBL" id="RZT86457.1"/>
    </source>
</evidence>